<dbReference type="InterPro" id="IPR024320">
    <property type="entry name" value="LPG_synthase_C"/>
</dbReference>
<dbReference type="InterPro" id="IPR016181">
    <property type="entry name" value="Acyl_CoA_acyltransferase"/>
</dbReference>
<comment type="caution">
    <text evidence="2">The sequence shown here is derived from an EMBL/GenBank/DDBJ whole genome shotgun (WGS) entry which is preliminary data.</text>
</comment>
<dbReference type="Gene3D" id="3.40.630.30">
    <property type="match status" value="1"/>
</dbReference>
<dbReference type="Proteomes" id="UP000602647">
    <property type="component" value="Unassembled WGS sequence"/>
</dbReference>
<organism evidence="2 3">
    <name type="scientific">Zhenpiania hominis</name>
    <dbReference type="NCBI Taxonomy" id="2763644"/>
    <lineage>
        <taxon>Bacteria</taxon>
        <taxon>Bacillati</taxon>
        <taxon>Bacillota</taxon>
        <taxon>Clostridia</taxon>
        <taxon>Peptostreptococcales</taxon>
        <taxon>Anaerovoracaceae</taxon>
        <taxon>Zhenpiania</taxon>
    </lineage>
</organism>
<evidence type="ECO:0000313" key="2">
    <source>
        <dbReference type="EMBL" id="MBC6678370.1"/>
    </source>
</evidence>
<evidence type="ECO:0000313" key="3">
    <source>
        <dbReference type="Proteomes" id="UP000602647"/>
    </source>
</evidence>
<sequence>MRCTSCSKESCYVRNNPQRGCSEESTYPELETLQFQKLTMAEEEALEPYFSMRPNQICDSSFLDIFLWSRSNKLEYCLIEGKAILWKMEMDGEPYTVMPSCREEDLPYYFKLTQDYFNKVLKRPVKIFLADVEAVEYLKLQENPYYQISKQDDLKDYLYDAEKLRTLSGRAYHKKKNLVNKFKKMYDGRWEYRSLTGEDAEEIRAFLEHWYATAKSEEEGLDKEKDGIWEVLRYPVAPGIRMGSIFVDGKMEAFTMGNYNELEEMAFICVEKANSQIPGLYQTINQQFIVQEFPDSRIVNREDDVGLEGLRKAKLSYNPIGYAEKYTVIQSLY</sequence>
<keyword evidence="3" id="KW-1185">Reference proteome</keyword>
<dbReference type="PANTHER" id="PTHR41373:SF1">
    <property type="entry name" value="PHOSPHATIDYLGLYCEROL LYSYLTRANSFERASE C-TERMINAL DOMAIN-CONTAINING PROTEIN"/>
    <property type="match status" value="1"/>
</dbReference>
<name>A0A923SPH1_9FIRM</name>
<dbReference type="AlphaFoldDB" id="A0A923SPH1"/>
<evidence type="ECO:0000259" key="1">
    <source>
        <dbReference type="Pfam" id="PF09924"/>
    </source>
</evidence>
<dbReference type="SUPFAM" id="SSF55729">
    <property type="entry name" value="Acyl-CoA N-acyltransferases (Nat)"/>
    <property type="match status" value="2"/>
</dbReference>
<reference evidence="2" key="1">
    <citation type="submission" date="2020-08" db="EMBL/GenBank/DDBJ databases">
        <title>Genome public.</title>
        <authorList>
            <person name="Liu C."/>
            <person name="Sun Q."/>
        </authorList>
    </citation>
    <scope>NUCLEOTIDE SEQUENCE</scope>
    <source>
        <strain evidence="2">BX12</strain>
    </source>
</reference>
<dbReference type="PANTHER" id="PTHR41373">
    <property type="entry name" value="DUF2156 DOMAIN-CONTAINING PROTEIN"/>
    <property type="match status" value="1"/>
</dbReference>
<protein>
    <submittedName>
        <fullName evidence="2">DUF2156 domain-containing protein</fullName>
    </submittedName>
</protein>
<gene>
    <name evidence="2" type="ORF">H9L42_00800</name>
</gene>
<dbReference type="RefSeq" id="WP_187301567.1">
    <property type="nucleotide sequence ID" value="NZ_JACRYT010000001.1"/>
</dbReference>
<dbReference type="InterPro" id="IPR016732">
    <property type="entry name" value="UCP018688"/>
</dbReference>
<dbReference type="PIRSF" id="PIRSF018688">
    <property type="entry name" value="UCP018688"/>
    <property type="match status" value="1"/>
</dbReference>
<feature type="domain" description="Phosphatidylglycerol lysyltransferase C-terminal" evidence="1">
    <location>
        <begin position="56"/>
        <end position="328"/>
    </location>
</feature>
<proteinExistence type="predicted"/>
<dbReference type="EMBL" id="JACRYT010000001">
    <property type="protein sequence ID" value="MBC6678370.1"/>
    <property type="molecule type" value="Genomic_DNA"/>
</dbReference>
<accession>A0A923SPH1</accession>
<dbReference type="Pfam" id="PF09924">
    <property type="entry name" value="LPG_synthase_C"/>
    <property type="match status" value="1"/>
</dbReference>